<evidence type="ECO:0000256" key="6">
    <source>
        <dbReference type="ARBA" id="ARBA00023136"/>
    </source>
</evidence>
<comment type="subcellular location">
    <subcellularLocation>
        <location evidence="1">Membrane</location>
        <topology evidence="1">Multi-pass membrane protein</topology>
    </subcellularLocation>
</comment>
<dbReference type="InterPro" id="IPR038770">
    <property type="entry name" value="Na+/solute_symporter_sf"/>
</dbReference>
<proteinExistence type="inferred from homology"/>
<evidence type="ECO:0000256" key="8">
    <source>
        <dbReference type="SAM" id="SignalP"/>
    </source>
</evidence>
<feature type="transmembrane region" description="Helical" evidence="7">
    <location>
        <begin position="402"/>
        <end position="421"/>
    </location>
</feature>
<dbReference type="PANTHER" id="PTHR10361">
    <property type="entry name" value="SODIUM-BILE ACID COTRANSPORTER"/>
    <property type="match status" value="1"/>
</dbReference>
<feature type="transmembrane region" description="Helical" evidence="7">
    <location>
        <begin position="182"/>
        <end position="203"/>
    </location>
</feature>
<feature type="transmembrane region" description="Helical" evidence="7">
    <location>
        <begin position="145"/>
        <end position="170"/>
    </location>
</feature>
<evidence type="ECO:0000256" key="5">
    <source>
        <dbReference type="ARBA" id="ARBA00022989"/>
    </source>
</evidence>
<dbReference type="GO" id="GO:0015293">
    <property type="term" value="F:symporter activity"/>
    <property type="evidence" value="ECO:0007669"/>
    <property type="project" value="UniProtKB-KW"/>
</dbReference>
<keyword evidence="4" id="KW-0769">Symport</keyword>
<dbReference type="InterPro" id="IPR002657">
    <property type="entry name" value="BilAc:Na_symport/Acr3"/>
</dbReference>
<sequence length="442" mass="47968">MMKLMWLLLLMTLIPASLAWQAHFTPAQLQLPMKTSGDVELLLSDLNHDQLQQTDRYSFRLQSNSEHLATVLAANATIPVDQIPDTASEWTGRIRIEAHFLGEAVITVQLHYALFGNSSPPANAAQKGSSLLAQVVRSQRVIDHVFLGSVILLMSLLYINFGAALNVSVLRGLITRPIGPSIFLITQTLGMPLLSYALGVFIFPNSPAMQLGLFFTGIAPSGGASNTWTAVLGGNINLSVLMTTISNFGAFGSMPFWTFTLGALIFDRAGIKVPYDKIAGYCAGLIIPLFIGLAIQRWWPRLAQILVRLLKPISGGLIIFIVVFAIITNFYIFELFSWQIAVAGLALPGLGYGIAWLAAKLLHQNPADALAIAIETGIQNTGTAIFLLRTTLPQPQADLTTVVPVAVAIMTPMPLLGIYLYQRCRGVKTAEIPPAAEHQRIV</sequence>
<evidence type="ECO:0000256" key="4">
    <source>
        <dbReference type="ARBA" id="ARBA00022847"/>
    </source>
</evidence>
<dbReference type="RefSeq" id="XP_034098842.1">
    <property type="nucleotide sequence ID" value="XM_034242951.2"/>
</dbReference>
<name>A0A6P8XJH8_DROAB</name>
<evidence type="ECO:0000256" key="1">
    <source>
        <dbReference type="ARBA" id="ARBA00004141"/>
    </source>
</evidence>
<dbReference type="InterPro" id="IPR004710">
    <property type="entry name" value="Bilac:Na_transpt"/>
</dbReference>
<evidence type="ECO:0000256" key="7">
    <source>
        <dbReference type="SAM" id="Phobius"/>
    </source>
</evidence>
<feature type="transmembrane region" description="Helical" evidence="7">
    <location>
        <begin position="278"/>
        <end position="295"/>
    </location>
</feature>
<keyword evidence="9" id="KW-1185">Reference proteome</keyword>
<evidence type="ECO:0000313" key="9">
    <source>
        <dbReference type="Proteomes" id="UP000515160"/>
    </source>
</evidence>
<evidence type="ECO:0000313" key="10">
    <source>
        <dbReference type="RefSeq" id="XP_034098842.1"/>
    </source>
</evidence>
<feature type="chain" id="PRO_5027635093" evidence="8">
    <location>
        <begin position="20"/>
        <end position="442"/>
    </location>
</feature>
<dbReference type="OrthoDB" id="203097at2759"/>
<evidence type="ECO:0000256" key="2">
    <source>
        <dbReference type="ARBA" id="ARBA00006528"/>
    </source>
</evidence>
<feature type="transmembrane region" description="Helical" evidence="7">
    <location>
        <begin position="248"/>
        <end position="266"/>
    </location>
</feature>
<gene>
    <name evidence="10" type="primary">LOC117564247</name>
</gene>
<dbReference type="GeneID" id="117564247"/>
<dbReference type="Gene3D" id="1.20.1530.20">
    <property type="match status" value="1"/>
</dbReference>
<dbReference type="AlphaFoldDB" id="A0A6P8XJH8"/>
<organism evidence="9 10">
    <name type="scientific">Drosophila albomicans</name>
    <name type="common">Fruit fly</name>
    <dbReference type="NCBI Taxonomy" id="7291"/>
    <lineage>
        <taxon>Eukaryota</taxon>
        <taxon>Metazoa</taxon>
        <taxon>Ecdysozoa</taxon>
        <taxon>Arthropoda</taxon>
        <taxon>Hexapoda</taxon>
        <taxon>Insecta</taxon>
        <taxon>Pterygota</taxon>
        <taxon>Neoptera</taxon>
        <taxon>Endopterygota</taxon>
        <taxon>Diptera</taxon>
        <taxon>Brachycera</taxon>
        <taxon>Muscomorpha</taxon>
        <taxon>Ephydroidea</taxon>
        <taxon>Drosophilidae</taxon>
        <taxon>Drosophila</taxon>
    </lineage>
</organism>
<dbReference type="Proteomes" id="UP000515160">
    <property type="component" value="Chromosome X"/>
</dbReference>
<protein>
    <submittedName>
        <fullName evidence="10">Ileal sodium/bile acid cotransporter</fullName>
    </submittedName>
</protein>
<dbReference type="Pfam" id="PF01758">
    <property type="entry name" value="SBF"/>
    <property type="match status" value="1"/>
</dbReference>
<keyword evidence="8" id="KW-0732">Signal</keyword>
<feature type="transmembrane region" description="Helical" evidence="7">
    <location>
        <begin position="340"/>
        <end position="359"/>
    </location>
</feature>
<keyword evidence="4" id="KW-0813">Transport</keyword>
<dbReference type="GO" id="GO:0016020">
    <property type="term" value="C:membrane"/>
    <property type="evidence" value="ECO:0007669"/>
    <property type="project" value="UniProtKB-SubCell"/>
</dbReference>
<reference evidence="10" key="1">
    <citation type="submission" date="2025-08" db="UniProtKB">
        <authorList>
            <consortium name="RefSeq"/>
        </authorList>
    </citation>
    <scope>IDENTIFICATION</scope>
    <source>
        <strain evidence="10">15112-1751.03</strain>
        <tissue evidence="10">Whole Adult</tissue>
    </source>
</reference>
<keyword evidence="6 7" id="KW-0472">Membrane</keyword>
<keyword evidence="5 7" id="KW-1133">Transmembrane helix</keyword>
<accession>A0A6P8XJH8</accession>
<dbReference type="PANTHER" id="PTHR10361:SF28">
    <property type="entry name" value="P3 PROTEIN-RELATED"/>
    <property type="match status" value="1"/>
</dbReference>
<keyword evidence="3 7" id="KW-0812">Transmembrane</keyword>
<comment type="similarity">
    <text evidence="2">Belongs to the bile acid:sodium symporter (BASS) (TC 2.A.28) family.</text>
</comment>
<feature type="signal peptide" evidence="8">
    <location>
        <begin position="1"/>
        <end position="19"/>
    </location>
</feature>
<evidence type="ECO:0000256" key="3">
    <source>
        <dbReference type="ARBA" id="ARBA00022692"/>
    </source>
</evidence>
<feature type="transmembrane region" description="Helical" evidence="7">
    <location>
        <begin position="315"/>
        <end position="333"/>
    </location>
</feature>